<accession>A0A2P2N4Y6</accession>
<sequence length="63" mass="7177">MSFGYSFVFPAYRAGTDKWEIKAFTSLFANNCIVNLIIVLQCTCCTNANWFCCVCSRNKTTLF</sequence>
<protein>
    <submittedName>
        <fullName evidence="1">Uncharacterized protein</fullName>
    </submittedName>
</protein>
<name>A0A2P2N4Y6_RHIMU</name>
<proteinExistence type="predicted"/>
<organism evidence="1">
    <name type="scientific">Rhizophora mucronata</name>
    <name type="common">Asiatic mangrove</name>
    <dbReference type="NCBI Taxonomy" id="61149"/>
    <lineage>
        <taxon>Eukaryota</taxon>
        <taxon>Viridiplantae</taxon>
        <taxon>Streptophyta</taxon>
        <taxon>Embryophyta</taxon>
        <taxon>Tracheophyta</taxon>
        <taxon>Spermatophyta</taxon>
        <taxon>Magnoliopsida</taxon>
        <taxon>eudicotyledons</taxon>
        <taxon>Gunneridae</taxon>
        <taxon>Pentapetalae</taxon>
        <taxon>rosids</taxon>
        <taxon>fabids</taxon>
        <taxon>Malpighiales</taxon>
        <taxon>Rhizophoraceae</taxon>
        <taxon>Rhizophora</taxon>
    </lineage>
</organism>
<dbReference type="EMBL" id="GGEC01057036">
    <property type="protein sequence ID" value="MBX37520.1"/>
    <property type="molecule type" value="Transcribed_RNA"/>
</dbReference>
<dbReference type="AlphaFoldDB" id="A0A2P2N4Y6"/>
<evidence type="ECO:0000313" key="1">
    <source>
        <dbReference type="EMBL" id="MBX37520.1"/>
    </source>
</evidence>
<reference evidence="1" key="1">
    <citation type="submission" date="2018-02" db="EMBL/GenBank/DDBJ databases">
        <title>Rhizophora mucronata_Transcriptome.</title>
        <authorList>
            <person name="Meera S.P."/>
            <person name="Sreeshan A."/>
            <person name="Augustine A."/>
        </authorList>
    </citation>
    <scope>NUCLEOTIDE SEQUENCE</scope>
    <source>
        <tissue evidence="1">Leaf</tissue>
    </source>
</reference>